<accession>A0A1A8VMB0</accession>
<proteinExistence type="predicted"/>
<protein>
    <submittedName>
        <fullName evidence="1">Uncharacterized protein</fullName>
    </submittedName>
</protein>
<name>A0A1A8VMB0_PLAOA</name>
<reference evidence="2" key="1">
    <citation type="submission" date="2016-05" db="EMBL/GenBank/DDBJ databases">
        <authorList>
            <person name="Naeem Raeece"/>
        </authorList>
    </citation>
    <scope>NUCLEOTIDE SEQUENCE [LARGE SCALE GENOMIC DNA]</scope>
</reference>
<evidence type="ECO:0000313" key="2">
    <source>
        <dbReference type="Proteomes" id="UP000078560"/>
    </source>
</evidence>
<dbReference type="EMBL" id="FLQU01000008">
    <property type="protein sequence ID" value="SBS79876.1"/>
    <property type="molecule type" value="Genomic_DNA"/>
</dbReference>
<gene>
    <name evidence="1" type="ORF">POVCU2_0000620</name>
</gene>
<dbReference type="AlphaFoldDB" id="A0A1A8VMB0"/>
<sequence>MMSAHLFHNFGNAALYVLMVGKKVTKKFLIYVHVHRHTLGVLKRSYPRDYDTLNVGDVNSTKKGRGVENVRM</sequence>
<evidence type="ECO:0000313" key="1">
    <source>
        <dbReference type="EMBL" id="SBS79876.1"/>
    </source>
</evidence>
<dbReference type="Proteomes" id="UP000078560">
    <property type="component" value="Unassembled WGS sequence"/>
</dbReference>
<organism evidence="1 2">
    <name type="scientific">Plasmodium ovale curtisi</name>
    <dbReference type="NCBI Taxonomy" id="864141"/>
    <lineage>
        <taxon>Eukaryota</taxon>
        <taxon>Sar</taxon>
        <taxon>Alveolata</taxon>
        <taxon>Apicomplexa</taxon>
        <taxon>Aconoidasida</taxon>
        <taxon>Haemosporida</taxon>
        <taxon>Plasmodiidae</taxon>
        <taxon>Plasmodium</taxon>
        <taxon>Plasmodium (Plasmodium)</taxon>
    </lineage>
</organism>